<keyword evidence="1" id="KW-0489">Methyltransferase</keyword>
<reference evidence="1 2" key="1">
    <citation type="journal article" date="2016" name="J. Microbiol.">
        <title>Dankookia rubra gen. nov., sp. nov., an alphaproteobacterium isolated from sediment of a shallow stream.</title>
        <authorList>
            <person name="Kim W.H."/>
            <person name="Kim D.H."/>
            <person name="Kang K."/>
            <person name="Ahn T.Y."/>
        </authorList>
    </citation>
    <scope>NUCLEOTIDE SEQUENCE [LARGE SCALE GENOMIC DNA]</scope>
    <source>
        <strain evidence="1 2">JCM30602</strain>
    </source>
</reference>
<dbReference type="GO" id="GO:0032259">
    <property type="term" value="P:methylation"/>
    <property type="evidence" value="ECO:0007669"/>
    <property type="project" value="UniProtKB-KW"/>
</dbReference>
<evidence type="ECO:0000313" key="2">
    <source>
        <dbReference type="Proteomes" id="UP000295096"/>
    </source>
</evidence>
<dbReference type="Gene3D" id="3.40.50.150">
    <property type="entry name" value="Vaccinia Virus protein VP39"/>
    <property type="match status" value="1"/>
</dbReference>
<dbReference type="Pfam" id="PF13489">
    <property type="entry name" value="Methyltransf_23"/>
    <property type="match status" value="1"/>
</dbReference>
<sequence length="298" mass="33217">MQHATYGCRRKHGSVMRAPATAYEADVRCNLCGSKAHDAVSHNAEWNCTLVRCEGCGLMFYSPRLREDYTVPTFLKGGDAKAEAESMADRGVFFGETQGTAEEQIATLKGYFSHIFLEHLRHFAAVNGDRPARSMFEVGTSVGWYMVTAREIAARDGVALSTAGCDANIFAAEVARERFGLDVRGEVFSDYPETADRLGRYDLLHAFDYIEHSYTPADDLAKMFHFAAPGAVLALKTFLHEHDHAGSYAHPVFHHHHFTADTLRAAIEKAGWRILVFDDERERVYAQVTVFATRDQAG</sequence>
<name>A0A4R5QID0_9PROT</name>
<dbReference type="GO" id="GO:0008168">
    <property type="term" value="F:methyltransferase activity"/>
    <property type="evidence" value="ECO:0007669"/>
    <property type="project" value="UniProtKB-KW"/>
</dbReference>
<dbReference type="Proteomes" id="UP000295096">
    <property type="component" value="Unassembled WGS sequence"/>
</dbReference>
<keyword evidence="2" id="KW-1185">Reference proteome</keyword>
<proteinExistence type="predicted"/>
<accession>A0A4R5QID0</accession>
<dbReference type="EMBL" id="SMSJ01000006">
    <property type="protein sequence ID" value="TDH63142.1"/>
    <property type="molecule type" value="Genomic_DNA"/>
</dbReference>
<dbReference type="SUPFAM" id="SSF53335">
    <property type="entry name" value="S-adenosyl-L-methionine-dependent methyltransferases"/>
    <property type="match status" value="1"/>
</dbReference>
<protein>
    <submittedName>
        <fullName evidence="1">Methyltransferase domain-containing protein</fullName>
    </submittedName>
</protein>
<gene>
    <name evidence="1" type="ORF">E2C06_07090</name>
</gene>
<comment type="caution">
    <text evidence="1">The sequence shown here is derived from an EMBL/GenBank/DDBJ whole genome shotgun (WGS) entry which is preliminary data.</text>
</comment>
<organism evidence="1 2">
    <name type="scientific">Dankookia rubra</name>
    <dbReference type="NCBI Taxonomy" id="1442381"/>
    <lineage>
        <taxon>Bacteria</taxon>
        <taxon>Pseudomonadati</taxon>
        <taxon>Pseudomonadota</taxon>
        <taxon>Alphaproteobacteria</taxon>
        <taxon>Acetobacterales</taxon>
        <taxon>Roseomonadaceae</taxon>
        <taxon>Dankookia</taxon>
    </lineage>
</organism>
<dbReference type="OrthoDB" id="9777638at2"/>
<dbReference type="AlphaFoldDB" id="A0A4R5QID0"/>
<dbReference type="InterPro" id="IPR029063">
    <property type="entry name" value="SAM-dependent_MTases_sf"/>
</dbReference>
<keyword evidence="1" id="KW-0808">Transferase</keyword>
<evidence type="ECO:0000313" key="1">
    <source>
        <dbReference type="EMBL" id="TDH63142.1"/>
    </source>
</evidence>